<keyword evidence="5" id="KW-1185">Reference proteome</keyword>
<evidence type="ECO:0000256" key="2">
    <source>
        <dbReference type="SAM" id="MobiDB-lite"/>
    </source>
</evidence>
<dbReference type="Proteomes" id="UP000700334">
    <property type="component" value="Unassembled WGS sequence"/>
</dbReference>
<evidence type="ECO:0000259" key="3">
    <source>
        <dbReference type="PROSITE" id="PS50041"/>
    </source>
</evidence>
<dbReference type="AlphaFoldDB" id="A0A8J6AEF0"/>
<reference evidence="4" key="1">
    <citation type="journal article" date="2021" name="Evol. Appl.">
        <title>The genome of the Pyrenean desman and the effects of bottlenecks and inbreeding on the genomic landscape of an endangered species.</title>
        <authorList>
            <person name="Escoda L."/>
            <person name="Castresana J."/>
        </authorList>
    </citation>
    <scope>NUCLEOTIDE SEQUENCE</scope>
    <source>
        <strain evidence="4">IBE-C5619</strain>
    </source>
</reference>
<gene>
    <name evidence="4" type="ORF">J0S82_006079</name>
</gene>
<evidence type="ECO:0000256" key="1">
    <source>
        <dbReference type="ARBA" id="ARBA00022734"/>
    </source>
</evidence>
<organism evidence="4 5">
    <name type="scientific">Galemys pyrenaicus</name>
    <name type="common">Iberian desman</name>
    <name type="synonym">Pyrenean desman</name>
    <dbReference type="NCBI Taxonomy" id="202257"/>
    <lineage>
        <taxon>Eukaryota</taxon>
        <taxon>Metazoa</taxon>
        <taxon>Chordata</taxon>
        <taxon>Craniata</taxon>
        <taxon>Vertebrata</taxon>
        <taxon>Euteleostomi</taxon>
        <taxon>Mammalia</taxon>
        <taxon>Eutheria</taxon>
        <taxon>Laurasiatheria</taxon>
        <taxon>Eulipotyphla</taxon>
        <taxon>Talpidae</taxon>
        <taxon>Galemys</taxon>
    </lineage>
</organism>
<feature type="region of interest" description="Disordered" evidence="2">
    <location>
        <begin position="1"/>
        <end position="35"/>
    </location>
</feature>
<dbReference type="InterPro" id="IPR050111">
    <property type="entry name" value="C-type_lectin/snaclec_domain"/>
</dbReference>
<comment type="caution">
    <text evidence="4">The sequence shown here is derived from an EMBL/GenBank/DDBJ whole genome shotgun (WGS) entry which is preliminary data.</text>
</comment>
<name>A0A8J6AEF0_GALPY</name>
<dbReference type="Gene3D" id="3.10.100.10">
    <property type="entry name" value="Mannose-Binding Protein A, subunit A"/>
    <property type="match status" value="1"/>
</dbReference>
<protein>
    <submittedName>
        <fullName evidence="4">CD209 antigen</fullName>
    </submittedName>
</protein>
<dbReference type="PANTHER" id="PTHR22803">
    <property type="entry name" value="MANNOSE, PHOSPHOLIPASE, LECTIN RECEPTOR RELATED"/>
    <property type="match status" value="1"/>
</dbReference>
<dbReference type="OrthoDB" id="8950604at2759"/>
<sequence>MYDPVEPGDQGEAGDGRGGPRVGGQGGSPRGLALGSAGVTLSRARSVLREEFTRGPEAGWRAGHREEVGSRASSPASMCRPCPWSWEFFQGSCYFFSRSKNNWKDSVSMCKDMDAHMVVVNSAAEQKFIESWDLREEKRTWIGLSDHHNEGSWQWVDGSPLALSFWRQGEPNNFGDEDCVELYKDGWNDGLCNFENAWICEMPSAPCPDP</sequence>
<dbReference type="SUPFAM" id="SSF56436">
    <property type="entry name" value="C-type lectin-like"/>
    <property type="match status" value="1"/>
</dbReference>
<evidence type="ECO:0000313" key="4">
    <source>
        <dbReference type="EMBL" id="KAG8519253.1"/>
    </source>
</evidence>
<feature type="domain" description="C-type lectin" evidence="3">
    <location>
        <begin position="89"/>
        <end position="201"/>
    </location>
</feature>
<evidence type="ECO:0000313" key="5">
    <source>
        <dbReference type="Proteomes" id="UP000700334"/>
    </source>
</evidence>
<feature type="compositionally biased region" description="Gly residues" evidence="2">
    <location>
        <begin position="11"/>
        <end position="29"/>
    </location>
</feature>
<accession>A0A8J6AEF0</accession>
<keyword evidence="1" id="KW-0430">Lectin</keyword>
<dbReference type="Pfam" id="PF00059">
    <property type="entry name" value="Lectin_C"/>
    <property type="match status" value="1"/>
</dbReference>
<dbReference type="EMBL" id="JAGFMF010011614">
    <property type="protein sequence ID" value="KAG8519253.1"/>
    <property type="molecule type" value="Genomic_DNA"/>
</dbReference>
<dbReference type="InterPro" id="IPR016187">
    <property type="entry name" value="CTDL_fold"/>
</dbReference>
<dbReference type="InterPro" id="IPR001304">
    <property type="entry name" value="C-type_lectin-like"/>
</dbReference>
<dbReference type="SMART" id="SM00034">
    <property type="entry name" value="CLECT"/>
    <property type="match status" value="1"/>
</dbReference>
<dbReference type="GO" id="GO:0030246">
    <property type="term" value="F:carbohydrate binding"/>
    <property type="evidence" value="ECO:0007669"/>
    <property type="project" value="UniProtKB-KW"/>
</dbReference>
<proteinExistence type="predicted"/>
<dbReference type="PROSITE" id="PS50041">
    <property type="entry name" value="C_TYPE_LECTIN_2"/>
    <property type="match status" value="1"/>
</dbReference>
<dbReference type="InterPro" id="IPR016186">
    <property type="entry name" value="C-type_lectin-like/link_sf"/>
</dbReference>
<dbReference type="InterPro" id="IPR033989">
    <property type="entry name" value="CD209-like_CTLD"/>
</dbReference>
<dbReference type="CDD" id="cd03590">
    <property type="entry name" value="CLECT_DC-SIGN_like"/>
    <property type="match status" value="1"/>
</dbReference>